<dbReference type="RefSeq" id="WP_189988382.1">
    <property type="nucleotide sequence ID" value="NZ_BMZS01000003.1"/>
</dbReference>
<dbReference type="PANTHER" id="PTHR43194:SF2">
    <property type="entry name" value="PEROXISOMAL MEMBRANE PROTEIN LPX1"/>
    <property type="match status" value="1"/>
</dbReference>
<evidence type="ECO:0000313" key="2">
    <source>
        <dbReference type="EMBL" id="GHD46452.1"/>
    </source>
</evidence>
<evidence type="ECO:0000259" key="1">
    <source>
        <dbReference type="Pfam" id="PF00561"/>
    </source>
</evidence>
<accession>A0A918XR90</accession>
<reference evidence="2" key="2">
    <citation type="submission" date="2020-09" db="EMBL/GenBank/DDBJ databases">
        <authorList>
            <person name="Sun Q."/>
            <person name="Kim S."/>
        </authorList>
    </citation>
    <scope>NUCLEOTIDE SEQUENCE</scope>
    <source>
        <strain evidence="2">KCTC 42651</strain>
    </source>
</reference>
<reference evidence="2" key="1">
    <citation type="journal article" date="2014" name="Int. J. Syst. Evol. Microbiol.">
        <title>Complete genome sequence of Corynebacterium casei LMG S-19264T (=DSM 44701T), isolated from a smear-ripened cheese.</title>
        <authorList>
            <consortium name="US DOE Joint Genome Institute (JGI-PGF)"/>
            <person name="Walter F."/>
            <person name="Albersmeier A."/>
            <person name="Kalinowski J."/>
            <person name="Ruckert C."/>
        </authorList>
    </citation>
    <scope>NUCLEOTIDE SEQUENCE</scope>
    <source>
        <strain evidence="2">KCTC 42651</strain>
    </source>
</reference>
<comment type="caution">
    <text evidence="2">The sequence shown here is derived from an EMBL/GenBank/DDBJ whole genome shotgun (WGS) entry which is preliminary data.</text>
</comment>
<protein>
    <submittedName>
        <fullName evidence="2">Hydrolase</fullName>
    </submittedName>
</protein>
<keyword evidence="2" id="KW-0378">Hydrolase</keyword>
<evidence type="ECO:0000313" key="3">
    <source>
        <dbReference type="Proteomes" id="UP000630353"/>
    </source>
</evidence>
<dbReference type="Gene3D" id="3.40.50.1820">
    <property type="entry name" value="alpha/beta hydrolase"/>
    <property type="match status" value="1"/>
</dbReference>
<organism evidence="2 3">
    <name type="scientific">Thalassobaculum fulvum</name>
    <dbReference type="NCBI Taxonomy" id="1633335"/>
    <lineage>
        <taxon>Bacteria</taxon>
        <taxon>Pseudomonadati</taxon>
        <taxon>Pseudomonadota</taxon>
        <taxon>Alphaproteobacteria</taxon>
        <taxon>Rhodospirillales</taxon>
        <taxon>Thalassobaculaceae</taxon>
        <taxon>Thalassobaculum</taxon>
    </lineage>
</organism>
<proteinExistence type="predicted"/>
<dbReference type="InterPro" id="IPR000073">
    <property type="entry name" value="AB_hydrolase_1"/>
</dbReference>
<dbReference type="Proteomes" id="UP000630353">
    <property type="component" value="Unassembled WGS sequence"/>
</dbReference>
<dbReference type="PANTHER" id="PTHR43194">
    <property type="entry name" value="HYDROLASE ALPHA/BETA FOLD FAMILY"/>
    <property type="match status" value="1"/>
</dbReference>
<name>A0A918XR90_9PROT</name>
<dbReference type="InterPro" id="IPR050228">
    <property type="entry name" value="Carboxylesterase_BioH"/>
</dbReference>
<gene>
    <name evidence="2" type="ORF">GCM10017083_15580</name>
</gene>
<dbReference type="AlphaFoldDB" id="A0A918XR90"/>
<dbReference type="Pfam" id="PF00561">
    <property type="entry name" value="Abhydrolase_1"/>
    <property type="match status" value="1"/>
</dbReference>
<dbReference type="EMBL" id="BMZS01000003">
    <property type="protein sequence ID" value="GHD46452.1"/>
    <property type="molecule type" value="Genomic_DNA"/>
</dbReference>
<sequence>MPHLEIADGESLYYEYAAPGAAGKTFVFVNALTGSYQMWEAAIAPKLRAAGYGTLVYNFRGQAESRTKPTTPPTPTQIVDDLVRICREIDPPKPILVGLSIGGLFAAQAFAKGVPAAGLVLINTLRKPTERLAWINQAMAHGVKAGGFRLIMELTLPMLVNPDKLAEMKATIQTGEPYEPVDPNDGGYRLMVESTATDWDFPWQSLTPPVLLTVGAHDRVFYVADDVDELAARIPNHTRIDFPDAGHLIPAERPETFTKALLDFGNTL</sequence>
<keyword evidence="3" id="KW-1185">Reference proteome</keyword>
<dbReference type="SUPFAM" id="SSF53474">
    <property type="entry name" value="alpha/beta-Hydrolases"/>
    <property type="match status" value="1"/>
</dbReference>
<feature type="domain" description="AB hydrolase-1" evidence="1">
    <location>
        <begin position="25"/>
        <end position="253"/>
    </location>
</feature>
<dbReference type="InterPro" id="IPR029058">
    <property type="entry name" value="AB_hydrolase_fold"/>
</dbReference>
<dbReference type="GO" id="GO:0016787">
    <property type="term" value="F:hydrolase activity"/>
    <property type="evidence" value="ECO:0007669"/>
    <property type="project" value="UniProtKB-KW"/>
</dbReference>